<reference evidence="2" key="1">
    <citation type="journal article" date="2020" name="Stud. Mycol.">
        <title>101 Dothideomycetes genomes: a test case for predicting lifestyles and emergence of pathogens.</title>
        <authorList>
            <person name="Haridas S."/>
            <person name="Albert R."/>
            <person name="Binder M."/>
            <person name="Bloem J."/>
            <person name="Labutti K."/>
            <person name="Salamov A."/>
            <person name="Andreopoulos B."/>
            <person name="Baker S."/>
            <person name="Barry K."/>
            <person name="Bills G."/>
            <person name="Bluhm B."/>
            <person name="Cannon C."/>
            <person name="Castanera R."/>
            <person name="Culley D."/>
            <person name="Daum C."/>
            <person name="Ezra D."/>
            <person name="Gonzalez J."/>
            <person name="Henrissat B."/>
            <person name="Kuo A."/>
            <person name="Liang C."/>
            <person name="Lipzen A."/>
            <person name="Lutzoni F."/>
            <person name="Magnuson J."/>
            <person name="Mondo S."/>
            <person name="Nolan M."/>
            <person name="Ohm R."/>
            <person name="Pangilinan J."/>
            <person name="Park H.-J."/>
            <person name="Ramirez L."/>
            <person name="Alfaro M."/>
            <person name="Sun H."/>
            <person name="Tritt A."/>
            <person name="Yoshinaga Y."/>
            <person name="Zwiers L.-H."/>
            <person name="Turgeon B."/>
            <person name="Goodwin S."/>
            <person name="Spatafora J."/>
            <person name="Crous P."/>
            <person name="Grigoriev I."/>
        </authorList>
    </citation>
    <scope>NUCLEOTIDE SEQUENCE</scope>
    <source>
        <strain evidence="2">CBS 130266</strain>
    </source>
</reference>
<keyword evidence="3" id="KW-1185">Reference proteome</keyword>
<feature type="region of interest" description="Disordered" evidence="1">
    <location>
        <begin position="1"/>
        <end position="56"/>
    </location>
</feature>
<accession>A0A9P4TY34</accession>
<dbReference type="EMBL" id="MU007043">
    <property type="protein sequence ID" value="KAF2429891.1"/>
    <property type="molecule type" value="Genomic_DNA"/>
</dbReference>
<dbReference type="InterPro" id="IPR036236">
    <property type="entry name" value="Znf_C2H2_sf"/>
</dbReference>
<dbReference type="SUPFAM" id="SSF57667">
    <property type="entry name" value="beta-beta-alpha zinc fingers"/>
    <property type="match status" value="1"/>
</dbReference>
<evidence type="ECO:0000313" key="2">
    <source>
        <dbReference type="EMBL" id="KAF2429891.1"/>
    </source>
</evidence>
<evidence type="ECO:0000313" key="3">
    <source>
        <dbReference type="Proteomes" id="UP000800235"/>
    </source>
</evidence>
<dbReference type="AlphaFoldDB" id="A0A9P4TY34"/>
<feature type="region of interest" description="Disordered" evidence="1">
    <location>
        <begin position="440"/>
        <end position="473"/>
    </location>
</feature>
<proteinExistence type="predicted"/>
<name>A0A9P4TY34_9PEZI</name>
<feature type="compositionally biased region" description="Acidic residues" evidence="1">
    <location>
        <begin position="43"/>
        <end position="53"/>
    </location>
</feature>
<organism evidence="2 3">
    <name type="scientific">Tothia fuscella</name>
    <dbReference type="NCBI Taxonomy" id="1048955"/>
    <lineage>
        <taxon>Eukaryota</taxon>
        <taxon>Fungi</taxon>
        <taxon>Dikarya</taxon>
        <taxon>Ascomycota</taxon>
        <taxon>Pezizomycotina</taxon>
        <taxon>Dothideomycetes</taxon>
        <taxon>Pleosporomycetidae</taxon>
        <taxon>Venturiales</taxon>
        <taxon>Cylindrosympodiaceae</taxon>
        <taxon>Tothia</taxon>
    </lineage>
</organism>
<protein>
    <recommendedName>
        <fullName evidence="4">C2H2-type domain-containing protein</fullName>
    </recommendedName>
</protein>
<comment type="caution">
    <text evidence="2">The sequence shown here is derived from an EMBL/GenBank/DDBJ whole genome shotgun (WGS) entry which is preliminary data.</text>
</comment>
<dbReference type="Proteomes" id="UP000800235">
    <property type="component" value="Unassembled WGS sequence"/>
</dbReference>
<gene>
    <name evidence="2" type="ORF">EJ08DRAFT_263104</name>
</gene>
<evidence type="ECO:0008006" key="4">
    <source>
        <dbReference type="Google" id="ProtNLM"/>
    </source>
</evidence>
<sequence>MVPNATKLPSSAVEENDGTTALPPDNDAVVVEPSTATITGEIDGGDSDPDESEPPPPNVLEYITFLLWGLLSLTSPAVKYVAFATIFPTEETFTQLINSVALTFAPGLLECMTSLQPPTMAWFKQLPTLSSNAVRVWGVYALVLEKPGERSRLYVGSGTDSVHGLWRRLSSYDSGQALPSLIEPALNDGWIIVHKRVLCQTALPSLSNYFLSRALILAIESLFSVVFWAMFSKTNDYGSPPLCPWDRAVLGYDGLCSHTALIEGIRGVNENLTLEETARDESERLAKASAQKSAHYFDLKPTDWAAWKAARRRYEAKHEHGEKLRSMYASKAKAKRERRFACNTRNLAFEENGLLQMHYKTNGHKNKVAGIPRKQPKSMEYTERSRKNRALKRFYCEFCDYAAGQKLCLESHCRSATHKKKEAAAKAAGWKPKAVLSTLSSKPKRALRVQHEPSPLAFKAPSEPRCTFPRTSP</sequence>
<evidence type="ECO:0000256" key="1">
    <source>
        <dbReference type="SAM" id="MobiDB-lite"/>
    </source>
</evidence>
<dbReference type="OrthoDB" id="3946018at2759"/>